<evidence type="ECO:0000256" key="1">
    <source>
        <dbReference type="ARBA" id="ARBA00022441"/>
    </source>
</evidence>
<dbReference type="GO" id="GO:0005737">
    <property type="term" value="C:cytoplasm"/>
    <property type="evidence" value="ECO:0007669"/>
    <property type="project" value="TreeGrafter"/>
</dbReference>
<protein>
    <submittedName>
        <fullName evidence="2">Putative host cell transcription factor hcfc1</fullName>
    </submittedName>
</protein>
<reference evidence="4" key="1">
    <citation type="submission" date="2012-05" db="EMBL/GenBank/DDBJ databases">
        <title>Whole Genome Assembly of Lutzomyia longipalpis.</title>
        <authorList>
            <person name="Richards S."/>
            <person name="Qu C."/>
            <person name="Dillon R."/>
            <person name="Worley K."/>
            <person name="Scherer S."/>
            <person name="Batterton M."/>
            <person name="Taylor A."/>
            <person name="Hawes A."/>
            <person name="Hernandez B."/>
            <person name="Kovar C."/>
            <person name="Mandapat C."/>
            <person name="Pham C."/>
            <person name="Qu C."/>
            <person name="Jing C."/>
            <person name="Bess C."/>
            <person name="Bandaranaike D."/>
            <person name="Ngo D."/>
            <person name="Ongeri F."/>
            <person name="Arias F."/>
            <person name="Lara F."/>
            <person name="Weissenberger G."/>
            <person name="Kamau G."/>
            <person name="Han H."/>
            <person name="Shen H."/>
            <person name="Dinh H."/>
            <person name="Khalil I."/>
            <person name="Jones J."/>
            <person name="Shafer J."/>
            <person name="Jayaseelan J."/>
            <person name="Quiroz J."/>
            <person name="Blankenburg K."/>
            <person name="Nguyen L."/>
            <person name="Jackson L."/>
            <person name="Francisco L."/>
            <person name="Tang L.-Y."/>
            <person name="Pu L.-L."/>
            <person name="Perales L."/>
            <person name="Lorensuhewa L."/>
            <person name="Munidasa M."/>
            <person name="Coyle M."/>
            <person name="Taylor M."/>
            <person name="Puazo M."/>
            <person name="Firestine M."/>
            <person name="Scheel M."/>
            <person name="Javaid M."/>
            <person name="Wang M."/>
            <person name="Li M."/>
            <person name="Tabassum N."/>
            <person name="Saada N."/>
            <person name="Osuji N."/>
            <person name="Aqrawi P."/>
            <person name="Fu Q."/>
            <person name="Thornton R."/>
            <person name="Raj R."/>
            <person name="Goodspeed R."/>
            <person name="Mata R."/>
            <person name="Najjar R."/>
            <person name="Gubbala S."/>
            <person name="Lee S."/>
            <person name="Denson S."/>
            <person name="Patil S."/>
            <person name="Macmil S."/>
            <person name="Qi S."/>
            <person name="Matskevitch T."/>
            <person name="Palculict T."/>
            <person name="Mathew T."/>
            <person name="Vee V."/>
            <person name="Velamala V."/>
            <person name="Korchina V."/>
            <person name="Cai W."/>
            <person name="Liu W."/>
            <person name="Dai W."/>
            <person name="Zou X."/>
            <person name="Zhu Y."/>
            <person name="Zhang Y."/>
            <person name="Wu Y.-Q."/>
            <person name="Xin Y."/>
            <person name="Nazarath L."/>
            <person name="Kovar C."/>
            <person name="Han Y."/>
            <person name="Muzny D."/>
            <person name="Gibbs R."/>
        </authorList>
    </citation>
    <scope>NUCLEOTIDE SEQUENCE [LARGE SCALE GENOMIC DNA]</scope>
    <source>
        <strain evidence="4">Jacobina</strain>
    </source>
</reference>
<dbReference type="GO" id="GO:0003682">
    <property type="term" value="F:chromatin binding"/>
    <property type="evidence" value="ECO:0007669"/>
    <property type="project" value="InterPro"/>
</dbReference>
<dbReference type="Pfam" id="PF24681">
    <property type="entry name" value="Kelch_KLHDC2_KLHL20_DRC7"/>
    <property type="match status" value="1"/>
</dbReference>
<reference evidence="2" key="2">
    <citation type="journal article" date="2020" name="BMC">
        <title>Leishmania infection induces a limited differential gene expression in the sand fly midgut.</title>
        <authorList>
            <person name="Coutinho-Abreu I.V."/>
            <person name="Serafim T.D."/>
            <person name="Meneses C."/>
            <person name="Kamhawi S."/>
            <person name="Oliveira F."/>
            <person name="Valenzuela J.G."/>
        </authorList>
    </citation>
    <scope>NUCLEOTIDE SEQUENCE</scope>
    <source>
        <strain evidence="2">Jacobina</strain>
        <tissue evidence="2">Midgut</tissue>
    </source>
</reference>
<organism evidence="3 4">
    <name type="scientific">Lutzomyia longipalpis</name>
    <name type="common">Sand fly</name>
    <dbReference type="NCBI Taxonomy" id="7200"/>
    <lineage>
        <taxon>Eukaryota</taxon>
        <taxon>Metazoa</taxon>
        <taxon>Ecdysozoa</taxon>
        <taxon>Arthropoda</taxon>
        <taxon>Hexapoda</taxon>
        <taxon>Insecta</taxon>
        <taxon>Pterygota</taxon>
        <taxon>Neoptera</taxon>
        <taxon>Endopterygota</taxon>
        <taxon>Diptera</taxon>
        <taxon>Nematocera</taxon>
        <taxon>Psychodoidea</taxon>
        <taxon>Psychodidae</taxon>
        <taxon>Lutzomyia</taxon>
        <taxon>Lutzomyia</taxon>
    </lineage>
</organism>
<dbReference type="InterPro" id="IPR052637">
    <property type="entry name" value="KLHDC3-like"/>
</dbReference>
<dbReference type="SUPFAM" id="SSF117281">
    <property type="entry name" value="Kelch motif"/>
    <property type="match status" value="1"/>
</dbReference>
<dbReference type="EMBL" id="AJWK01024247">
    <property type="status" value="NOT_ANNOTATED_CDS"/>
    <property type="molecule type" value="Genomic_DNA"/>
</dbReference>
<reference evidence="3" key="3">
    <citation type="submission" date="2020-05" db="UniProtKB">
        <authorList>
            <consortium name="EnsemblMetazoa"/>
        </authorList>
    </citation>
    <scope>IDENTIFICATION</scope>
    <source>
        <strain evidence="3">Jacobina</strain>
    </source>
</reference>
<dbReference type="VEuPathDB" id="VectorBase:LLOJ007292"/>
<evidence type="ECO:0000313" key="3">
    <source>
        <dbReference type="EnsemblMetazoa" id="LLOJ007292-PA"/>
    </source>
</evidence>
<keyword evidence="1" id="KW-0880">Kelch repeat</keyword>
<dbReference type="InterPro" id="IPR015915">
    <property type="entry name" value="Kelch-typ_b-propeller"/>
</dbReference>
<dbReference type="PANTHER" id="PTHR46461:SF1">
    <property type="entry name" value="KELCH DOMAIN-CONTAINING PROTEIN 3"/>
    <property type="match status" value="1"/>
</dbReference>
<dbReference type="EnsemblMetazoa" id="LLOJ007292-RA">
    <property type="protein sequence ID" value="LLOJ007292-PA"/>
    <property type="gene ID" value="LLOJ007292"/>
</dbReference>
<dbReference type="EMBL" id="GITU01003830">
    <property type="protein sequence ID" value="MBC1172533.1"/>
    <property type="molecule type" value="Transcribed_RNA"/>
</dbReference>
<dbReference type="PANTHER" id="PTHR46461">
    <property type="entry name" value="KELCH DOMAIN-CONTAINING PROTEIN 3"/>
    <property type="match status" value="1"/>
</dbReference>
<dbReference type="EMBL" id="AJWK01024246">
    <property type="status" value="NOT_ANNOTATED_CDS"/>
    <property type="molecule type" value="Genomic_DNA"/>
</dbReference>
<dbReference type="SMART" id="SM00612">
    <property type="entry name" value="Kelch"/>
    <property type="match status" value="3"/>
</dbReference>
<evidence type="ECO:0000313" key="2">
    <source>
        <dbReference type="EMBL" id="MBC1172533.1"/>
    </source>
</evidence>
<dbReference type="Gene3D" id="2.120.10.80">
    <property type="entry name" value="Kelch-type beta propeller"/>
    <property type="match status" value="2"/>
</dbReference>
<dbReference type="EMBL" id="AJWK01024248">
    <property type="status" value="NOT_ANNOTATED_CDS"/>
    <property type="molecule type" value="Genomic_DNA"/>
</dbReference>
<dbReference type="Proteomes" id="UP000092461">
    <property type="component" value="Unassembled WGS sequence"/>
</dbReference>
<dbReference type="VEuPathDB" id="VectorBase:LLONM1_008402"/>
<dbReference type="AlphaFoldDB" id="A0A1B0CQZ3"/>
<dbReference type="EMBL" id="AJWK01024249">
    <property type="status" value="NOT_ANNOTATED_CDS"/>
    <property type="molecule type" value="Genomic_DNA"/>
</dbReference>
<dbReference type="InterPro" id="IPR006652">
    <property type="entry name" value="Kelch_1"/>
</dbReference>
<keyword evidence="4" id="KW-1185">Reference proteome</keyword>
<accession>A0A1B0CQZ3</accession>
<sequence length="430" mass="50114">MYWTIHLEGGPRRVNHAAAAVGNYVYSFGGYCVGGDYCSYDVMDVHILNTLNMRWSIVPTRKEDYNHPLKYPWVPFQRYGHTAVAYKHLIYIWGGRNDEIVCDIVFCFDTSTHKWFAPKVVGTIPGARDGHTACVVGHKMYIFGGFEESLEQYSHDVHCLDLETLTWHYVQTYMEPPSYRDFHSAVAVRDRMYIFGGRSDRRGPYHSQDELYNSDIMYLDLKTMHWHMPRTTGSVPLGRRSHSTFVYKNRIYVFGGYNGIHDQHFNDMYCFYPEFNMWQLLHSRGEVPQARRRHVCLLIGTKLYLFGGTSPSKQLEQSEQSLCDFNDTHVLDFEPTLKTLALMTVLEHRIDQSWLPRDINPSKQLEQSEQSLCDFNDTHVLDFEPTLKTLALMTVLEHRIDQSWLPRDIKLEIRSMTTPNIISRPLNNTG</sequence>
<evidence type="ECO:0000313" key="4">
    <source>
        <dbReference type="Proteomes" id="UP000092461"/>
    </source>
</evidence>
<name>A0A1B0CQZ3_LUTLO</name>
<proteinExistence type="predicted"/>